<comment type="caution">
    <text evidence="1">The sequence shown here is derived from an EMBL/GenBank/DDBJ whole genome shotgun (WGS) entry which is preliminary data.</text>
</comment>
<accession>A0A9X1X956</accession>
<dbReference type="RefSeq" id="WP_245133235.1">
    <property type="nucleotide sequence ID" value="NZ_JALJEJ010000017.1"/>
</dbReference>
<organism evidence="1 2">
    <name type="scientific">Mucilaginibacter straminoryzae</name>
    <dbReference type="NCBI Taxonomy" id="2932774"/>
    <lineage>
        <taxon>Bacteria</taxon>
        <taxon>Pseudomonadati</taxon>
        <taxon>Bacteroidota</taxon>
        <taxon>Sphingobacteriia</taxon>
        <taxon>Sphingobacteriales</taxon>
        <taxon>Sphingobacteriaceae</taxon>
        <taxon>Mucilaginibacter</taxon>
    </lineage>
</organism>
<gene>
    <name evidence="1" type="ORF">MUY27_20140</name>
</gene>
<dbReference type="Proteomes" id="UP001139450">
    <property type="component" value="Unassembled WGS sequence"/>
</dbReference>
<keyword evidence="2" id="KW-1185">Reference proteome</keyword>
<protein>
    <submittedName>
        <fullName evidence="1">Tail fiber protein</fullName>
    </submittedName>
</protein>
<sequence length="315" mass="35477">MQKKAFAITIFFLLFIHQITLAQYSSSFIVQGDADKFYPVTFIDINWSNNKASEFDLGRADVHNDGAWRGSLIAKFRYHVSNWGHRSNFIDADIRQFNNNFIAVWRDGTSQNASSVIIVWLRGGGNTYYVNSTANVNPTVYDGVQHALPYQEINGPAHNALFQSGQEINTNGFTSSGSAYFAGSTNNYFLGNVGIGTTQPDQKLTVNGTIHASQVKVDTNIPTPDYVFNADYKLASLSEVQDYINKHHHLPEIPNAQQQQKEGIDLGEMNTRLLKKVEELTLYLIDENKKNKVQQQEINHLKRQVILLSKSKAKN</sequence>
<reference evidence="1" key="1">
    <citation type="submission" date="2022-04" db="EMBL/GenBank/DDBJ databases">
        <title>Mucilaginibacter sp. RS28 isolated from freshwater.</title>
        <authorList>
            <person name="Ko S.-R."/>
        </authorList>
    </citation>
    <scope>NUCLEOTIDE SEQUENCE</scope>
    <source>
        <strain evidence="1">RS28</strain>
    </source>
</reference>
<dbReference type="AlphaFoldDB" id="A0A9X1X956"/>
<dbReference type="EMBL" id="JALJEJ010000017">
    <property type="protein sequence ID" value="MCJ8212038.1"/>
    <property type="molecule type" value="Genomic_DNA"/>
</dbReference>
<evidence type="ECO:0000313" key="2">
    <source>
        <dbReference type="Proteomes" id="UP001139450"/>
    </source>
</evidence>
<name>A0A9X1X956_9SPHI</name>
<proteinExistence type="predicted"/>
<evidence type="ECO:0000313" key="1">
    <source>
        <dbReference type="EMBL" id="MCJ8212038.1"/>
    </source>
</evidence>